<reference evidence="1" key="1">
    <citation type="submission" date="2020-10" db="EMBL/GenBank/DDBJ databases">
        <title>Genome Sequence of Monilinia vaccinii-corymbosi Sheds Light on Mummy Berry Disease Infection of Blueberry and Mating Type.</title>
        <authorList>
            <person name="Yow A.G."/>
            <person name="Zhang Y."/>
            <person name="Bansal K."/>
            <person name="Eacker S.M."/>
            <person name="Sullivan S."/>
            <person name="Liachko I."/>
            <person name="Cubeta M.A."/>
            <person name="Rollins J.A."/>
            <person name="Ashrafi H."/>
        </authorList>
    </citation>
    <scope>NUCLEOTIDE SEQUENCE</scope>
    <source>
        <strain evidence="1">RL-1</strain>
    </source>
</reference>
<organism evidence="1 2">
    <name type="scientific">Monilinia vaccinii-corymbosi</name>
    <dbReference type="NCBI Taxonomy" id="61207"/>
    <lineage>
        <taxon>Eukaryota</taxon>
        <taxon>Fungi</taxon>
        <taxon>Dikarya</taxon>
        <taxon>Ascomycota</taxon>
        <taxon>Pezizomycotina</taxon>
        <taxon>Leotiomycetes</taxon>
        <taxon>Helotiales</taxon>
        <taxon>Sclerotiniaceae</taxon>
        <taxon>Monilinia</taxon>
    </lineage>
</organism>
<dbReference type="InterPro" id="IPR011009">
    <property type="entry name" value="Kinase-like_dom_sf"/>
</dbReference>
<name>A0A8A3PGI9_9HELO</name>
<accession>A0A8A3PGI9</accession>
<dbReference type="SUPFAM" id="SSF56112">
    <property type="entry name" value="Protein kinase-like (PK-like)"/>
    <property type="match status" value="1"/>
</dbReference>
<proteinExistence type="predicted"/>
<dbReference type="EMBL" id="CP063408">
    <property type="protein sequence ID" value="QSZ34392.1"/>
    <property type="molecule type" value="Genomic_DNA"/>
</dbReference>
<dbReference type="AlphaFoldDB" id="A0A8A3PGI9"/>
<evidence type="ECO:0000313" key="2">
    <source>
        <dbReference type="Proteomes" id="UP000672032"/>
    </source>
</evidence>
<dbReference type="OrthoDB" id="4062651at2759"/>
<dbReference type="Proteomes" id="UP000672032">
    <property type="component" value="Chromosome 4"/>
</dbReference>
<evidence type="ECO:0000313" key="1">
    <source>
        <dbReference type="EMBL" id="QSZ34392.1"/>
    </source>
</evidence>
<protein>
    <recommendedName>
        <fullName evidence="3">Aminoglycoside phosphotransferase domain-containing protein</fullName>
    </recommendedName>
</protein>
<keyword evidence="2" id="KW-1185">Reference proteome</keyword>
<sequence>MDTAPIIAELGVTVLEIYKEIDYCMVSKVLYEGDVHILKISTLDISSQIEILKRVNDVIPSPRIIKSGTHAGTSYVIMTYADGVCMEDYKGDLGPGVMSDLYDYVRLMHSIVEMPKDENAVTHDMYATVAAGKNASH</sequence>
<evidence type="ECO:0008006" key="3">
    <source>
        <dbReference type="Google" id="ProtNLM"/>
    </source>
</evidence>
<gene>
    <name evidence="1" type="ORF">DSL72_005984</name>
</gene>